<evidence type="ECO:0000313" key="3">
    <source>
        <dbReference type="Proteomes" id="UP000799766"/>
    </source>
</evidence>
<protein>
    <submittedName>
        <fullName evidence="2">Uncharacterized protein</fullName>
    </submittedName>
</protein>
<accession>A0A6A6NV65</accession>
<organism evidence="2 3">
    <name type="scientific">Lineolata rhizophorae</name>
    <dbReference type="NCBI Taxonomy" id="578093"/>
    <lineage>
        <taxon>Eukaryota</taxon>
        <taxon>Fungi</taxon>
        <taxon>Dikarya</taxon>
        <taxon>Ascomycota</taxon>
        <taxon>Pezizomycotina</taxon>
        <taxon>Dothideomycetes</taxon>
        <taxon>Dothideomycetes incertae sedis</taxon>
        <taxon>Lineolatales</taxon>
        <taxon>Lineolataceae</taxon>
        <taxon>Lineolata</taxon>
    </lineage>
</organism>
<evidence type="ECO:0000256" key="1">
    <source>
        <dbReference type="SAM" id="MobiDB-lite"/>
    </source>
</evidence>
<dbReference type="AlphaFoldDB" id="A0A6A6NV65"/>
<name>A0A6A6NV65_9PEZI</name>
<evidence type="ECO:0000313" key="2">
    <source>
        <dbReference type="EMBL" id="KAF2455675.1"/>
    </source>
</evidence>
<keyword evidence="3" id="KW-1185">Reference proteome</keyword>
<dbReference type="Proteomes" id="UP000799766">
    <property type="component" value="Unassembled WGS sequence"/>
</dbReference>
<dbReference type="EMBL" id="MU001686">
    <property type="protein sequence ID" value="KAF2455675.1"/>
    <property type="molecule type" value="Genomic_DNA"/>
</dbReference>
<gene>
    <name evidence="2" type="ORF">BDY21DRAFT_350024</name>
</gene>
<feature type="region of interest" description="Disordered" evidence="1">
    <location>
        <begin position="39"/>
        <end position="90"/>
    </location>
</feature>
<reference evidence="2" key="1">
    <citation type="journal article" date="2020" name="Stud. Mycol.">
        <title>101 Dothideomycetes genomes: a test case for predicting lifestyles and emergence of pathogens.</title>
        <authorList>
            <person name="Haridas S."/>
            <person name="Albert R."/>
            <person name="Binder M."/>
            <person name="Bloem J."/>
            <person name="Labutti K."/>
            <person name="Salamov A."/>
            <person name="Andreopoulos B."/>
            <person name="Baker S."/>
            <person name="Barry K."/>
            <person name="Bills G."/>
            <person name="Bluhm B."/>
            <person name="Cannon C."/>
            <person name="Castanera R."/>
            <person name="Culley D."/>
            <person name="Daum C."/>
            <person name="Ezra D."/>
            <person name="Gonzalez J."/>
            <person name="Henrissat B."/>
            <person name="Kuo A."/>
            <person name="Liang C."/>
            <person name="Lipzen A."/>
            <person name="Lutzoni F."/>
            <person name="Magnuson J."/>
            <person name="Mondo S."/>
            <person name="Nolan M."/>
            <person name="Ohm R."/>
            <person name="Pangilinan J."/>
            <person name="Park H.-J."/>
            <person name="Ramirez L."/>
            <person name="Alfaro M."/>
            <person name="Sun H."/>
            <person name="Tritt A."/>
            <person name="Yoshinaga Y."/>
            <person name="Zwiers L.-H."/>
            <person name="Turgeon B."/>
            <person name="Goodwin S."/>
            <person name="Spatafora J."/>
            <person name="Crous P."/>
            <person name="Grigoriev I."/>
        </authorList>
    </citation>
    <scope>NUCLEOTIDE SEQUENCE</scope>
    <source>
        <strain evidence="2">ATCC 16933</strain>
    </source>
</reference>
<sequence>MFRGKGRSARIKPLPTYAVGECSVCSAQWNQLSSTAKLGLESPPKLAPPAPHRTGLDPSAHRASAPNSQQRFSVSKFAPGATKGKIVNSK</sequence>
<proteinExistence type="predicted"/>